<evidence type="ECO:0000313" key="2">
    <source>
        <dbReference type="Proteomes" id="UP000828048"/>
    </source>
</evidence>
<proteinExistence type="predicted"/>
<reference evidence="1 2" key="1">
    <citation type="journal article" date="2021" name="Hortic Res">
        <title>High-quality reference genome and annotation aids understanding of berry development for evergreen blueberry (Vaccinium darrowii).</title>
        <authorList>
            <person name="Yu J."/>
            <person name="Hulse-Kemp A.M."/>
            <person name="Babiker E."/>
            <person name="Staton M."/>
        </authorList>
    </citation>
    <scope>NUCLEOTIDE SEQUENCE [LARGE SCALE GENOMIC DNA]</scope>
    <source>
        <strain evidence="2">cv. NJ 8807/NJ 8810</strain>
        <tissue evidence="1">Young leaf</tissue>
    </source>
</reference>
<dbReference type="Proteomes" id="UP000828048">
    <property type="component" value="Chromosome 2"/>
</dbReference>
<accession>A0ACB7X4H7</accession>
<keyword evidence="2" id="KW-1185">Reference proteome</keyword>
<protein>
    <submittedName>
        <fullName evidence="1">Uncharacterized protein</fullName>
    </submittedName>
</protein>
<name>A0ACB7X4H7_9ERIC</name>
<evidence type="ECO:0000313" key="1">
    <source>
        <dbReference type="EMBL" id="KAH7835608.1"/>
    </source>
</evidence>
<gene>
    <name evidence="1" type="ORF">Vadar_027884</name>
</gene>
<dbReference type="EMBL" id="CM037152">
    <property type="protein sequence ID" value="KAH7835608.1"/>
    <property type="molecule type" value="Genomic_DNA"/>
</dbReference>
<sequence>MEHMDFEDQVSTVIDDQEVLTSDSECDSSSSSFSQFGSFTRSGMARLLEGSSEHKIIKRSFQKGLRQLGKETKVEAIHKNSYSSHIGKARLESFRIFSEAVKRKSGSNNANVKYAWYGGSREEICEIITHGFSRFRDGESSDQSYGVGVNLFAANFSIDGVLSSGMDENGTRHLLLCRVILGNMEVVHPGSKQIQPSSTEFDSGVDNLSSPRRYTIWSPYMNSHIFPNYVVSFKAPRVTGFERIRTSVVRPNSPFMKFPTLLSMLSRVLPRSKMVLITKFYSDYRDNKLSRTQLIQKLRRLVGDKLLIAVIKFDREKQLQARVRCSTSSDLSSTGKYAAGA</sequence>
<comment type="caution">
    <text evidence="1">The sequence shown here is derived from an EMBL/GenBank/DDBJ whole genome shotgun (WGS) entry which is preliminary data.</text>
</comment>
<organism evidence="1 2">
    <name type="scientific">Vaccinium darrowii</name>
    <dbReference type="NCBI Taxonomy" id="229202"/>
    <lineage>
        <taxon>Eukaryota</taxon>
        <taxon>Viridiplantae</taxon>
        <taxon>Streptophyta</taxon>
        <taxon>Embryophyta</taxon>
        <taxon>Tracheophyta</taxon>
        <taxon>Spermatophyta</taxon>
        <taxon>Magnoliopsida</taxon>
        <taxon>eudicotyledons</taxon>
        <taxon>Gunneridae</taxon>
        <taxon>Pentapetalae</taxon>
        <taxon>asterids</taxon>
        <taxon>Ericales</taxon>
        <taxon>Ericaceae</taxon>
        <taxon>Vaccinioideae</taxon>
        <taxon>Vaccinieae</taxon>
        <taxon>Vaccinium</taxon>
    </lineage>
</organism>